<feature type="signal peptide" evidence="1">
    <location>
        <begin position="1"/>
        <end position="25"/>
    </location>
</feature>
<organism evidence="2 3">
    <name type="scientific">Rhizoctonia solani</name>
    <dbReference type="NCBI Taxonomy" id="456999"/>
    <lineage>
        <taxon>Eukaryota</taxon>
        <taxon>Fungi</taxon>
        <taxon>Dikarya</taxon>
        <taxon>Basidiomycota</taxon>
        <taxon>Agaricomycotina</taxon>
        <taxon>Agaricomycetes</taxon>
        <taxon>Cantharellales</taxon>
        <taxon>Ceratobasidiaceae</taxon>
        <taxon>Rhizoctonia</taxon>
    </lineage>
</organism>
<comment type="caution">
    <text evidence="2">The sequence shown here is derived from an EMBL/GenBank/DDBJ whole genome shotgun (WGS) entry which is preliminary data.</text>
</comment>
<gene>
    <name evidence="2" type="ORF">RDB_LOCUS134751</name>
</gene>
<name>A0A8H3AZ77_9AGAM</name>
<protein>
    <submittedName>
        <fullName evidence="2">Uncharacterized protein</fullName>
    </submittedName>
</protein>
<accession>A0A8H3AZ77</accession>
<feature type="chain" id="PRO_5034687332" evidence="1">
    <location>
        <begin position="26"/>
        <end position="189"/>
    </location>
</feature>
<keyword evidence="1" id="KW-0732">Signal</keyword>
<dbReference type="EMBL" id="CAJMWS010000435">
    <property type="protein sequence ID" value="CAE6443931.1"/>
    <property type="molecule type" value="Genomic_DNA"/>
</dbReference>
<sequence length="189" mass="20641">MIFSRFLLVAVAAVGVVAHSRSGHAHKIGMVRVPAKVDVAPRTYSASPYKDAIAKLNEYQEQTTDAMAGPTSEREAKLIEITAGVLDTVKSYNNDFKAKFSLFDISNIARSGEISTVGSKMYHILRSCKGTRSQPLTDNIHAINVEVDSMGDFLAQKLPSTVSAMVIPAFAKYSDRMDMIEYATKPASY</sequence>
<dbReference type="Proteomes" id="UP000663846">
    <property type="component" value="Unassembled WGS sequence"/>
</dbReference>
<proteinExistence type="predicted"/>
<reference evidence="2" key="1">
    <citation type="submission" date="2021-01" db="EMBL/GenBank/DDBJ databases">
        <authorList>
            <person name="Kaushik A."/>
        </authorList>
    </citation>
    <scope>NUCLEOTIDE SEQUENCE</scope>
    <source>
        <strain evidence="2">AG1-1C</strain>
    </source>
</reference>
<evidence type="ECO:0000313" key="3">
    <source>
        <dbReference type="Proteomes" id="UP000663846"/>
    </source>
</evidence>
<evidence type="ECO:0000256" key="1">
    <source>
        <dbReference type="SAM" id="SignalP"/>
    </source>
</evidence>
<dbReference type="AlphaFoldDB" id="A0A8H3AZ77"/>
<evidence type="ECO:0000313" key="2">
    <source>
        <dbReference type="EMBL" id="CAE6443931.1"/>
    </source>
</evidence>